<dbReference type="EMBL" id="BTGU01003957">
    <property type="protein sequence ID" value="GMN20979.1"/>
    <property type="molecule type" value="Genomic_DNA"/>
</dbReference>
<evidence type="ECO:0000313" key="3">
    <source>
        <dbReference type="Proteomes" id="UP001187192"/>
    </source>
</evidence>
<organism evidence="2 3">
    <name type="scientific">Ficus carica</name>
    <name type="common">Common fig</name>
    <dbReference type="NCBI Taxonomy" id="3494"/>
    <lineage>
        <taxon>Eukaryota</taxon>
        <taxon>Viridiplantae</taxon>
        <taxon>Streptophyta</taxon>
        <taxon>Embryophyta</taxon>
        <taxon>Tracheophyta</taxon>
        <taxon>Spermatophyta</taxon>
        <taxon>Magnoliopsida</taxon>
        <taxon>eudicotyledons</taxon>
        <taxon>Gunneridae</taxon>
        <taxon>Pentapetalae</taxon>
        <taxon>rosids</taxon>
        <taxon>fabids</taxon>
        <taxon>Rosales</taxon>
        <taxon>Moraceae</taxon>
        <taxon>Ficeae</taxon>
        <taxon>Ficus</taxon>
    </lineage>
</organism>
<dbReference type="EMBL" id="BTGU01003958">
    <property type="protein sequence ID" value="GMN21002.1"/>
    <property type="molecule type" value="Genomic_DNA"/>
</dbReference>
<dbReference type="AlphaFoldDB" id="A0AA87YSN0"/>
<evidence type="ECO:0000313" key="1">
    <source>
        <dbReference type="EMBL" id="GMN20979.1"/>
    </source>
</evidence>
<accession>A0AA87YSN0</accession>
<gene>
    <name evidence="1" type="ORF">TIFTF001_045414</name>
    <name evidence="2" type="ORF">TIFTF001_045422</name>
</gene>
<reference evidence="2" key="1">
    <citation type="submission" date="2023-07" db="EMBL/GenBank/DDBJ databases">
        <title>draft genome sequence of fig (Ficus carica).</title>
        <authorList>
            <person name="Takahashi T."/>
            <person name="Nishimura K."/>
        </authorList>
    </citation>
    <scope>NUCLEOTIDE SEQUENCE</scope>
</reference>
<proteinExistence type="predicted"/>
<dbReference type="Proteomes" id="UP001187192">
    <property type="component" value="Unassembled WGS sequence"/>
</dbReference>
<comment type="caution">
    <text evidence="2">The sequence shown here is derived from an EMBL/GenBank/DDBJ whole genome shotgun (WGS) entry which is preliminary data.</text>
</comment>
<keyword evidence="3" id="KW-1185">Reference proteome</keyword>
<sequence>MELNPGSQTPQIRRRLKNEGKREAVELRNIFSMHFFEDRESTTRIIGSGESTNERVVHQSIWVRRLREEATSVVEAIGDRDGEAEEEFSGEERVRFEAGLAGEGVDLLGGFEGLAFAQ</sequence>
<evidence type="ECO:0000313" key="2">
    <source>
        <dbReference type="EMBL" id="GMN21002.1"/>
    </source>
</evidence>
<name>A0AA87YSN0_FICCA</name>
<protein>
    <submittedName>
        <fullName evidence="2">Uncharacterized protein</fullName>
    </submittedName>
</protein>